<gene>
    <name evidence="3" type="ORF">EOD73_16250</name>
</gene>
<feature type="transmembrane region" description="Helical" evidence="2">
    <location>
        <begin position="72"/>
        <end position="91"/>
    </location>
</feature>
<dbReference type="AlphaFoldDB" id="A0A3S3T4D5"/>
<comment type="caution">
    <text evidence="3">The sequence shown here is derived from an EMBL/GenBank/DDBJ whole genome shotgun (WGS) entry which is preliminary data.</text>
</comment>
<evidence type="ECO:0000313" key="3">
    <source>
        <dbReference type="EMBL" id="RVT83106.1"/>
    </source>
</evidence>
<sequence length="138" mass="14886">MSKRNPWGPDTLPDVDLVSRVTPDGPPPDMPGAIVPDLGLGASARRFAYLGWAGAVMGAWVGLGGGLRDWDLWLIALLATWNWVYLVRRAARLPALSMVNHETVTQATPFLARLAGDASAYIVLCFVLVWTVREASGS</sequence>
<evidence type="ECO:0000256" key="2">
    <source>
        <dbReference type="SAM" id="Phobius"/>
    </source>
</evidence>
<feature type="transmembrane region" description="Helical" evidence="2">
    <location>
        <begin position="47"/>
        <end position="66"/>
    </location>
</feature>
<evidence type="ECO:0000256" key="1">
    <source>
        <dbReference type="SAM" id="MobiDB-lite"/>
    </source>
</evidence>
<feature type="region of interest" description="Disordered" evidence="1">
    <location>
        <begin position="1"/>
        <end position="28"/>
    </location>
</feature>
<name>A0A3S3T4D5_9BURK</name>
<evidence type="ECO:0000313" key="4">
    <source>
        <dbReference type="Proteomes" id="UP000288587"/>
    </source>
</evidence>
<keyword evidence="4" id="KW-1185">Reference proteome</keyword>
<keyword evidence="2" id="KW-0472">Membrane</keyword>
<keyword evidence="2" id="KW-0812">Transmembrane</keyword>
<proteinExistence type="predicted"/>
<reference evidence="3 4" key="1">
    <citation type="submission" date="2019-01" db="EMBL/GenBank/DDBJ databases">
        <authorList>
            <person name="Chen W.-M."/>
        </authorList>
    </citation>
    <scope>NUCLEOTIDE SEQUENCE [LARGE SCALE GENOMIC DNA]</scope>
    <source>
        <strain evidence="3 4">CCP-18</strain>
    </source>
</reference>
<organism evidence="3 4">
    <name type="scientific">Inhella crocodyli</name>
    <dbReference type="NCBI Taxonomy" id="2499851"/>
    <lineage>
        <taxon>Bacteria</taxon>
        <taxon>Pseudomonadati</taxon>
        <taxon>Pseudomonadota</taxon>
        <taxon>Betaproteobacteria</taxon>
        <taxon>Burkholderiales</taxon>
        <taxon>Sphaerotilaceae</taxon>
        <taxon>Inhella</taxon>
    </lineage>
</organism>
<dbReference type="Proteomes" id="UP000288587">
    <property type="component" value="Unassembled WGS sequence"/>
</dbReference>
<keyword evidence="2" id="KW-1133">Transmembrane helix</keyword>
<protein>
    <submittedName>
        <fullName evidence="3">Uncharacterized protein</fullName>
    </submittedName>
</protein>
<accession>A0A3S3T4D5</accession>
<dbReference type="RefSeq" id="WP_127684086.1">
    <property type="nucleotide sequence ID" value="NZ_SACM01000005.1"/>
</dbReference>
<dbReference type="EMBL" id="SACM01000005">
    <property type="protein sequence ID" value="RVT83106.1"/>
    <property type="molecule type" value="Genomic_DNA"/>
</dbReference>
<feature type="transmembrane region" description="Helical" evidence="2">
    <location>
        <begin position="111"/>
        <end position="132"/>
    </location>
</feature>